<dbReference type="Proteomes" id="UP000188993">
    <property type="component" value="Chromosome"/>
</dbReference>
<dbReference type="RefSeq" id="WP_062471875.1">
    <property type="nucleotide sequence ID" value="NZ_BBYN01000033.1"/>
</dbReference>
<dbReference type="InterPro" id="IPR036390">
    <property type="entry name" value="WH_DNA-bd_sf"/>
</dbReference>
<proteinExistence type="predicted"/>
<sequence length="111" mass="12773">MEKSAETSLCICPKFEKAFMILGKKWSGLIIEVLLTGDRRFKEIAAEIPDVSDRVLVERLKELEEKGIVIRTERTEGLVKVMYGLSQKGKDLEVVMKEIQNWSDKWITVET</sequence>
<evidence type="ECO:0000256" key="3">
    <source>
        <dbReference type="ARBA" id="ARBA00023163"/>
    </source>
</evidence>
<dbReference type="SUPFAM" id="SSF46785">
    <property type="entry name" value="Winged helix' DNA-binding domain"/>
    <property type="match status" value="1"/>
</dbReference>
<keyword evidence="3" id="KW-0804">Transcription</keyword>
<keyword evidence="2" id="KW-0238">DNA-binding</keyword>
<keyword evidence="6" id="KW-1185">Reference proteome</keyword>
<evidence type="ECO:0000313" key="5">
    <source>
        <dbReference type="EMBL" id="AQS53338.1"/>
    </source>
</evidence>
<dbReference type="InterPro" id="IPR002577">
    <property type="entry name" value="HTH_HxlR"/>
</dbReference>
<dbReference type="EMBL" id="CP019728">
    <property type="protein sequence ID" value="AQS53338.1"/>
    <property type="molecule type" value="Genomic_DNA"/>
</dbReference>
<evidence type="ECO:0000259" key="4">
    <source>
        <dbReference type="PROSITE" id="PS51118"/>
    </source>
</evidence>
<dbReference type="PANTHER" id="PTHR33204:SF37">
    <property type="entry name" value="HTH-TYPE TRANSCRIPTIONAL REGULATOR YODB"/>
    <property type="match status" value="1"/>
</dbReference>
<dbReference type="AlphaFoldDB" id="A0A1S6IP73"/>
<protein>
    <submittedName>
        <fullName evidence="5">HTH-type transcriptional regulator YodB</fullName>
    </submittedName>
</protein>
<accession>A0A1S6IP73</accession>
<dbReference type="PROSITE" id="PS51118">
    <property type="entry name" value="HTH_HXLR"/>
    <property type="match status" value="1"/>
</dbReference>
<reference evidence="5 6" key="1">
    <citation type="journal article" date="2014" name="Int. J. Syst. Evol. Microbiol.">
        <title>Jeotgalibaca dankookensis gen. nov., sp. nov., a member of the family Carnobacteriaceae, isolated from seujeot (Korean traditional food).</title>
        <authorList>
            <person name="Lee D.G."/>
            <person name="Trujillo M.E."/>
            <person name="Kang H."/>
            <person name="Ahn T.Y."/>
        </authorList>
    </citation>
    <scope>NUCLEOTIDE SEQUENCE [LARGE SCALE GENOMIC DNA]</scope>
    <source>
        <strain evidence="5 6">EX-07</strain>
    </source>
</reference>
<dbReference type="GO" id="GO:0003677">
    <property type="term" value="F:DNA binding"/>
    <property type="evidence" value="ECO:0007669"/>
    <property type="project" value="UniProtKB-KW"/>
</dbReference>
<dbReference type="Gene3D" id="1.10.10.10">
    <property type="entry name" value="Winged helix-like DNA-binding domain superfamily/Winged helix DNA-binding domain"/>
    <property type="match status" value="1"/>
</dbReference>
<dbReference type="OrthoDB" id="9800966at2"/>
<dbReference type="KEGG" id="jda:BW727_100946"/>
<evidence type="ECO:0000256" key="2">
    <source>
        <dbReference type="ARBA" id="ARBA00023125"/>
    </source>
</evidence>
<evidence type="ECO:0000313" key="6">
    <source>
        <dbReference type="Proteomes" id="UP000188993"/>
    </source>
</evidence>
<dbReference type="STRING" id="708126.BW727_100946"/>
<gene>
    <name evidence="5" type="primary">yodB</name>
    <name evidence="5" type="ORF">BW727_100946</name>
</gene>
<keyword evidence="1" id="KW-0805">Transcription regulation</keyword>
<dbReference type="Pfam" id="PF01638">
    <property type="entry name" value="HxlR"/>
    <property type="match status" value="1"/>
</dbReference>
<dbReference type="PANTHER" id="PTHR33204">
    <property type="entry name" value="TRANSCRIPTIONAL REGULATOR, MARR FAMILY"/>
    <property type="match status" value="1"/>
</dbReference>
<organism evidence="5 6">
    <name type="scientific">Jeotgalibaca dankookensis</name>
    <dbReference type="NCBI Taxonomy" id="708126"/>
    <lineage>
        <taxon>Bacteria</taxon>
        <taxon>Bacillati</taxon>
        <taxon>Bacillota</taxon>
        <taxon>Bacilli</taxon>
        <taxon>Lactobacillales</taxon>
        <taxon>Carnobacteriaceae</taxon>
        <taxon>Jeotgalibaca</taxon>
    </lineage>
</organism>
<feature type="domain" description="HTH hxlR-type" evidence="4">
    <location>
        <begin position="12"/>
        <end position="111"/>
    </location>
</feature>
<name>A0A1S6IP73_9LACT</name>
<dbReference type="InterPro" id="IPR036388">
    <property type="entry name" value="WH-like_DNA-bd_sf"/>
</dbReference>
<evidence type="ECO:0000256" key="1">
    <source>
        <dbReference type="ARBA" id="ARBA00023015"/>
    </source>
</evidence>